<reference evidence="3" key="2">
    <citation type="journal article" date="2020" name="Data Brief">
        <title>Transcriptome dataset of Babesia bovis life stages within vertebrate and invertebrate hosts.</title>
        <authorList>
            <person name="Ueti M.W."/>
            <person name="Johnson W.C."/>
            <person name="Kappmeyer L.S."/>
            <person name="Herndon D.R."/>
            <person name="Mousel M.R."/>
            <person name="Reif K.E."/>
            <person name="Taus N.S."/>
            <person name="Ifeonu O.O."/>
            <person name="Silva J.C."/>
            <person name="Suarez C.E."/>
            <person name="Brayton K.A."/>
        </authorList>
    </citation>
    <scope>NUCLEOTIDE SEQUENCE [LARGE SCALE GENOMIC DNA]</scope>
</reference>
<evidence type="ECO:0000313" key="2">
    <source>
        <dbReference type="EMBL" id="EDO05287.1"/>
    </source>
</evidence>
<evidence type="ECO:0000313" key="3">
    <source>
        <dbReference type="Proteomes" id="UP000002173"/>
    </source>
</evidence>
<keyword evidence="1" id="KW-0472">Membrane</keyword>
<sequence length="326" mass="36589">MRMADCATYDVPDDVSYRTSSIGTVTPSGAISPSFHKGFMEMQRELGNEPLKSGNDNLEYIRVLQACLSGSIADPATPWSRSTASSDADIANDCVIDSPMHSNNVKSDFIKSSRRRYKTCIPMSRVNTSKNGCGIYTHSNRYINTASHAHENDEPLHYNPHPFDDEELWKAERQHLGQSQTKRDLSNAYDKRNNATNGNVILLDDDRNDARLAVSLLKLRTGVKGQQKIIRLHRIGTHLQLEYSEAVEDLELSYVPTENIAKGDDSIQRTIHENSPRCEDWIANFHLYTKPEMPSYGYSIVWVASGLLCAMAACTLYLRNRNTAVA</sequence>
<reference evidence="2 3" key="1">
    <citation type="journal article" date="2007" name="PLoS Pathog.">
        <title>Genome sequence of Babesia bovis and comparative analysis of apicomplexan hemoprotozoa.</title>
        <authorList>
            <person name="Brayton K.A."/>
            <person name="Lau A.O.T."/>
            <person name="Herndon D.R."/>
            <person name="Hannick L."/>
            <person name="Kappmeyer L.S."/>
            <person name="Berens S.J."/>
            <person name="Bidwell S.L."/>
            <person name="Brown W.C."/>
            <person name="Crabtree J."/>
            <person name="Fadrosh D."/>
            <person name="Feldblum T."/>
            <person name="Forberger H.A."/>
            <person name="Haas B.J."/>
            <person name="Howell J.M."/>
            <person name="Khouri H."/>
            <person name="Koo H."/>
            <person name="Mann D.J."/>
            <person name="Norimine J."/>
            <person name="Paulsen I.T."/>
            <person name="Radune D."/>
            <person name="Ren Q."/>
            <person name="Smith R.K. Jr."/>
            <person name="Suarez C.E."/>
            <person name="White O."/>
            <person name="Wortman J.R."/>
            <person name="Knowles D.P. Jr."/>
            <person name="McElwain T.F."/>
            <person name="Nene V.M."/>
        </authorList>
    </citation>
    <scope>NUCLEOTIDE SEQUENCE [LARGE SCALE GENOMIC DNA]</scope>
    <source>
        <strain evidence="2">T2Bo</strain>
    </source>
</reference>
<name>A7AW59_BABBO</name>
<dbReference type="RefSeq" id="XP_001608855.1">
    <property type="nucleotide sequence ID" value="XM_001608805.1"/>
</dbReference>
<dbReference type="KEGG" id="bbo:BBOV_I002040"/>
<dbReference type="Proteomes" id="UP000002173">
    <property type="component" value="Unassembled WGS sequence"/>
</dbReference>
<dbReference type="GeneID" id="5477071"/>
<comment type="caution">
    <text evidence="2">The sequence shown here is derived from an EMBL/GenBank/DDBJ whole genome shotgun (WGS) entry which is preliminary data.</text>
</comment>
<protein>
    <submittedName>
        <fullName evidence="2">Uncharacterized protein</fullName>
    </submittedName>
</protein>
<gene>
    <name evidence="2" type="ORF">BBOV_I002040</name>
</gene>
<keyword evidence="1" id="KW-0812">Transmembrane</keyword>
<organism evidence="2 3">
    <name type="scientific">Babesia bovis</name>
    <dbReference type="NCBI Taxonomy" id="5865"/>
    <lineage>
        <taxon>Eukaryota</taxon>
        <taxon>Sar</taxon>
        <taxon>Alveolata</taxon>
        <taxon>Apicomplexa</taxon>
        <taxon>Aconoidasida</taxon>
        <taxon>Piroplasmida</taxon>
        <taxon>Babesiidae</taxon>
        <taxon>Babesia</taxon>
    </lineage>
</organism>
<keyword evidence="3" id="KW-1185">Reference proteome</keyword>
<feature type="transmembrane region" description="Helical" evidence="1">
    <location>
        <begin position="296"/>
        <end position="318"/>
    </location>
</feature>
<dbReference type="EMBL" id="AAXT01000005">
    <property type="protein sequence ID" value="EDO05287.1"/>
    <property type="molecule type" value="Genomic_DNA"/>
</dbReference>
<dbReference type="VEuPathDB" id="PiroplasmaDB:BBOV_I002040"/>
<reference evidence="3" key="3">
    <citation type="journal article" date="2021" name="Int. J. Parasitol.">
        <title>Comparative analysis of gene expression between Babesia bovis blood stages and kinetes allowed by improved genome annotation.</title>
        <authorList>
            <person name="Ueti M.W."/>
            <person name="Johnson W.C."/>
            <person name="Kappmeyer L.S."/>
            <person name="Herndon D.R."/>
            <person name="Mousel M.R."/>
            <person name="Reif K.E."/>
            <person name="Taus N.S."/>
            <person name="Ifeonu O.O."/>
            <person name="Silva J.C."/>
            <person name="Suarez C.E."/>
            <person name="Brayton K.A."/>
        </authorList>
    </citation>
    <scope>NUCLEOTIDE SEQUENCE [LARGE SCALE GENOMIC DNA]</scope>
</reference>
<dbReference type="OMA" id="HAHENDE"/>
<evidence type="ECO:0000256" key="1">
    <source>
        <dbReference type="SAM" id="Phobius"/>
    </source>
</evidence>
<proteinExistence type="predicted"/>
<dbReference type="InParanoid" id="A7AW59"/>
<dbReference type="AlphaFoldDB" id="A7AW59"/>
<keyword evidence="1" id="KW-1133">Transmembrane helix</keyword>
<accession>A7AW59</accession>